<dbReference type="InterPro" id="IPR036249">
    <property type="entry name" value="Thioredoxin-like_sf"/>
</dbReference>
<accession>A0A518B7B3</accession>
<dbReference type="EMBL" id="CP036279">
    <property type="protein sequence ID" value="QDU62856.1"/>
    <property type="molecule type" value="Genomic_DNA"/>
</dbReference>
<dbReference type="InterPro" id="IPR032801">
    <property type="entry name" value="PXL2A/B/C"/>
</dbReference>
<organism evidence="2 3">
    <name type="scientific">Kolteria novifilia</name>
    <dbReference type="NCBI Taxonomy" id="2527975"/>
    <lineage>
        <taxon>Bacteria</taxon>
        <taxon>Pseudomonadati</taxon>
        <taxon>Planctomycetota</taxon>
        <taxon>Planctomycetia</taxon>
        <taxon>Kolteriales</taxon>
        <taxon>Kolteriaceae</taxon>
        <taxon>Kolteria</taxon>
    </lineage>
</organism>
<dbReference type="Pfam" id="PF13911">
    <property type="entry name" value="AhpC-TSA_2"/>
    <property type="match status" value="1"/>
</dbReference>
<dbReference type="Gene3D" id="3.40.30.10">
    <property type="entry name" value="Glutaredoxin"/>
    <property type="match status" value="1"/>
</dbReference>
<protein>
    <recommendedName>
        <fullName evidence="4">AhpC/TSA family protein</fullName>
    </recommendedName>
</protein>
<evidence type="ECO:0000313" key="3">
    <source>
        <dbReference type="Proteomes" id="UP000317093"/>
    </source>
</evidence>
<feature type="transmembrane region" description="Helical" evidence="1">
    <location>
        <begin position="78"/>
        <end position="99"/>
    </location>
</feature>
<keyword evidence="1" id="KW-0812">Transmembrane</keyword>
<proteinExistence type="predicted"/>
<keyword evidence="3" id="KW-1185">Reference proteome</keyword>
<evidence type="ECO:0000256" key="1">
    <source>
        <dbReference type="SAM" id="Phobius"/>
    </source>
</evidence>
<keyword evidence="1" id="KW-0472">Membrane</keyword>
<reference evidence="2 3" key="1">
    <citation type="submission" date="2019-02" db="EMBL/GenBank/DDBJ databases">
        <title>Deep-cultivation of Planctomycetes and their phenomic and genomic characterization uncovers novel biology.</title>
        <authorList>
            <person name="Wiegand S."/>
            <person name="Jogler M."/>
            <person name="Boedeker C."/>
            <person name="Pinto D."/>
            <person name="Vollmers J."/>
            <person name="Rivas-Marin E."/>
            <person name="Kohn T."/>
            <person name="Peeters S.H."/>
            <person name="Heuer A."/>
            <person name="Rast P."/>
            <person name="Oberbeckmann S."/>
            <person name="Bunk B."/>
            <person name="Jeske O."/>
            <person name="Meyerdierks A."/>
            <person name="Storesund J.E."/>
            <person name="Kallscheuer N."/>
            <person name="Luecker S."/>
            <person name="Lage O.M."/>
            <person name="Pohl T."/>
            <person name="Merkel B.J."/>
            <person name="Hornburger P."/>
            <person name="Mueller R.-W."/>
            <person name="Bruemmer F."/>
            <person name="Labrenz M."/>
            <person name="Spormann A.M."/>
            <person name="Op den Camp H."/>
            <person name="Overmann J."/>
            <person name="Amann R."/>
            <person name="Jetten M.S.M."/>
            <person name="Mascher T."/>
            <person name="Medema M.H."/>
            <person name="Devos D.P."/>
            <person name="Kaster A.-K."/>
            <person name="Ovreas L."/>
            <person name="Rohde M."/>
            <person name="Galperin M.Y."/>
            <person name="Jogler C."/>
        </authorList>
    </citation>
    <scope>NUCLEOTIDE SEQUENCE [LARGE SCALE GENOMIC DNA]</scope>
    <source>
        <strain evidence="2 3">Pan216</strain>
    </source>
</reference>
<name>A0A518B7B3_9BACT</name>
<dbReference type="Proteomes" id="UP000317093">
    <property type="component" value="Chromosome"/>
</dbReference>
<dbReference type="RefSeq" id="WP_419192671.1">
    <property type="nucleotide sequence ID" value="NZ_CP036279.1"/>
</dbReference>
<evidence type="ECO:0008006" key="4">
    <source>
        <dbReference type="Google" id="ProtNLM"/>
    </source>
</evidence>
<dbReference type="KEGG" id="knv:Pan216_37290"/>
<evidence type="ECO:0000313" key="2">
    <source>
        <dbReference type="EMBL" id="QDU62856.1"/>
    </source>
</evidence>
<feature type="transmembrane region" description="Helical" evidence="1">
    <location>
        <begin position="51"/>
        <end position="71"/>
    </location>
</feature>
<dbReference type="PANTHER" id="PTHR28630">
    <property type="match status" value="1"/>
</dbReference>
<dbReference type="CDD" id="cd02970">
    <property type="entry name" value="PRX_like2"/>
    <property type="match status" value="1"/>
</dbReference>
<dbReference type="AlphaFoldDB" id="A0A518B7B3"/>
<gene>
    <name evidence="2" type="ORF">Pan216_37290</name>
</gene>
<keyword evidence="1" id="KW-1133">Transmembrane helix</keyword>
<sequence length="314" mass="34317">MPASPTRSPAWMKTVLLAAAVYNLTWGIWVVMLPSQTFTLFGMQPPRYLELWQCLGMVVGVYGIGYAVAAYDPFRHWPIVLVGLLGKIFGTIGFIIAAVKGTLPIAMGATVLTNDLIWWVPFAVIVWEAFGEAMRPEQADERGLTRLESSTGTTLADLSDESPILVVFLRHFGCTFCREALADLAEKRAAIEGNGVRIAVVHMGSFDQGDMLLRRYGLGDVAHVSDPQCVLYRELGLERGRPGQLLGPRVLWRGFQAAIFHGHGIGRLVGDGLQMPGVFLIHRGDVVRSYHHGDASDRPDYAELAQCAVSAPVG</sequence>
<dbReference type="NCBIfam" id="NF040769">
    <property type="entry name" value="SelL_rel_redox"/>
    <property type="match status" value="1"/>
</dbReference>
<dbReference type="PANTHER" id="PTHR28630:SF3">
    <property type="entry name" value="PEROXIREDOXIN-LIKE 2C"/>
    <property type="match status" value="1"/>
</dbReference>
<dbReference type="SUPFAM" id="SSF52833">
    <property type="entry name" value="Thioredoxin-like"/>
    <property type="match status" value="1"/>
</dbReference>